<dbReference type="GO" id="GO:0016616">
    <property type="term" value="F:oxidoreductase activity, acting on the CH-OH group of donors, NAD or NADP as acceptor"/>
    <property type="evidence" value="ECO:0007669"/>
    <property type="project" value="InterPro"/>
</dbReference>
<comment type="similarity">
    <text evidence="1">Belongs to the UDP-glucose/GDP-mannose dehydrogenase family.</text>
</comment>
<dbReference type="AlphaFoldDB" id="X1VC88"/>
<dbReference type="InterPro" id="IPR014026">
    <property type="entry name" value="UDP-Glc/GDP-Man_DH_dimer"/>
</dbReference>
<gene>
    <name evidence="4" type="ORF">S12H4_43862</name>
</gene>
<protein>
    <recommendedName>
        <fullName evidence="5">UDP-glucose 6-dehydrogenase</fullName>
    </recommendedName>
</protein>
<dbReference type="SUPFAM" id="SSF51735">
    <property type="entry name" value="NAD(P)-binding Rossmann-fold domains"/>
    <property type="match status" value="1"/>
</dbReference>
<accession>X1VC88</accession>
<evidence type="ECO:0000313" key="4">
    <source>
        <dbReference type="EMBL" id="GAJ11266.1"/>
    </source>
</evidence>
<dbReference type="EMBL" id="BARW01026968">
    <property type="protein sequence ID" value="GAJ11266.1"/>
    <property type="molecule type" value="Genomic_DNA"/>
</dbReference>
<dbReference type="InterPro" id="IPR028359">
    <property type="entry name" value="UDP_ManNAc/GlcNAc_DH"/>
</dbReference>
<dbReference type="GO" id="GO:0000271">
    <property type="term" value="P:polysaccharide biosynthetic process"/>
    <property type="evidence" value="ECO:0007669"/>
    <property type="project" value="InterPro"/>
</dbReference>
<dbReference type="NCBIfam" id="TIGR03026">
    <property type="entry name" value="NDP-sugDHase"/>
    <property type="match status" value="1"/>
</dbReference>
<dbReference type="PIRSF" id="PIRSF500136">
    <property type="entry name" value="UDP_ManNAc_DH"/>
    <property type="match status" value="1"/>
</dbReference>
<dbReference type="PIRSF" id="PIRSF000124">
    <property type="entry name" value="UDPglc_GDPman_dh"/>
    <property type="match status" value="1"/>
</dbReference>
<dbReference type="InterPro" id="IPR036291">
    <property type="entry name" value="NAD(P)-bd_dom_sf"/>
</dbReference>
<feature type="domain" description="UDP-glucose/GDP-mannose dehydrogenase dimerisation" evidence="2">
    <location>
        <begin position="117"/>
        <end position="209"/>
    </location>
</feature>
<evidence type="ECO:0000259" key="2">
    <source>
        <dbReference type="Pfam" id="PF00984"/>
    </source>
</evidence>
<dbReference type="GO" id="GO:0051287">
    <property type="term" value="F:NAD binding"/>
    <property type="evidence" value="ECO:0007669"/>
    <property type="project" value="InterPro"/>
</dbReference>
<proteinExistence type="inferred from homology"/>
<organism evidence="4">
    <name type="scientific">marine sediment metagenome</name>
    <dbReference type="NCBI Taxonomy" id="412755"/>
    <lineage>
        <taxon>unclassified sequences</taxon>
        <taxon>metagenomes</taxon>
        <taxon>ecological metagenomes</taxon>
    </lineage>
</organism>
<dbReference type="GO" id="GO:0016628">
    <property type="term" value="F:oxidoreductase activity, acting on the CH-CH group of donors, NAD or NADP as acceptor"/>
    <property type="evidence" value="ECO:0007669"/>
    <property type="project" value="InterPro"/>
</dbReference>
<comment type="caution">
    <text evidence="4">The sequence shown here is derived from an EMBL/GenBank/DDBJ whole genome shotgun (WGS) entry which is preliminary data.</text>
</comment>
<evidence type="ECO:0008006" key="5">
    <source>
        <dbReference type="Google" id="ProtNLM"/>
    </source>
</evidence>
<name>X1VC88_9ZZZZ</name>
<dbReference type="Gene3D" id="3.40.50.720">
    <property type="entry name" value="NAD(P)-binding Rossmann-like Domain"/>
    <property type="match status" value="2"/>
</dbReference>
<feature type="domain" description="UDP-glucose/GDP-mannose dehydrogenase N-terminal" evidence="3">
    <location>
        <begin position="7"/>
        <end position="99"/>
    </location>
</feature>
<dbReference type="InterPro" id="IPR017476">
    <property type="entry name" value="UDP-Glc/GDP-Man"/>
</dbReference>
<dbReference type="Pfam" id="PF00984">
    <property type="entry name" value="UDPG_MGDP_dh"/>
    <property type="match status" value="1"/>
</dbReference>
<reference evidence="4" key="1">
    <citation type="journal article" date="2014" name="Front. Microbiol.">
        <title>High frequency of phylogenetically diverse reductive dehalogenase-homologous genes in deep subseafloor sedimentary metagenomes.</title>
        <authorList>
            <person name="Kawai M."/>
            <person name="Futagami T."/>
            <person name="Toyoda A."/>
            <person name="Takaki Y."/>
            <person name="Nishi S."/>
            <person name="Hori S."/>
            <person name="Arai W."/>
            <person name="Tsubouchi T."/>
            <person name="Morono Y."/>
            <person name="Uchiyama I."/>
            <person name="Ito T."/>
            <person name="Fujiyama A."/>
            <person name="Inagaki F."/>
            <person name="Takami H."/>
        </authorList>
    </citation>
    <scope>NUCLEOTIDE SEQUENCE</scope>
    <source>
        <strain evidence="4">Expedition CK06-06</strain>
    </source>
</reference>
<dbReference type="InterPro" id="IPR001732">
    <property type="entry name" value="UDP-Glc/GDP-Man_DH_N"/>
</dbReference>
<dbReference type="Gene3D" id="1.20.5.100">
    <property type="entry name" value="Cytochrome c1, transmembrane anchor, C-terminal"/>
    <property type="match status" value="1"/>
</dbReference>
<sequence length="258" mass="28349">GSFSNKQLEETLKQIGLVLREKKNYHLVVISSTVMPGTTEHVGKFVVEEASGKKCGKDFGLAYNPEFIALGSVIHDFFNPDFVLIGEINKKDGDVLEKIYKSICEDEPRFARMSPVNAEIAKISLNCYITTKITFANFLGSLCERIPGANAEVITQALGLDSRIGSKYLKPGLGYGGPCFPRDNLAFSAFAMKLNIKAKLAQTVDEVNRDQATRIVKVIEGMVKKSEKGRDRVKIGVLGLSYKPNTPIIEDSQAVDIV</sequence>
<evidence type="ECO:0000256" key="1">
    <source>
        <dbReference type="ARBA" id="ARBA00006601"/>
    </source>
</evidence>
<feature type="non-terminal residue" evidence="4">
    <location>
        <position position="1"/>
    </location>
</feature>
<dbReference type="Pfam" id="PF03721">
    <property type="entry name" value="UDPG_MGDP_dh_N"/>
    <property type="match status" value="1"/>
</dbReference>
<dbReference type="PANTHER" id="PTHR43750:SF3">
    <property type="entry name" value="UDP-GLUCOSE 6-DEHYDROGENASE TUAD"/>
    <property type="match status" value="1"/>
</dbReference>
<feature type="non-terminal residue" evidence="4">
    <location>
        <position position="258"/>
    </location>
</feature>
<dbReference type="SUPFAM" id="SSF48179">
    <property type="entry name" value="6-phosphogluconate dehydrogenase C-terminal domain-like"/>
    <property type="match status" value="1"/>
</dbReference>
<dbReference type="InterPro" id="IPR008927">
    <property type="entry name" value="6-PGluconate_DH-like_C_sf"/>
</dbReference>
<evidence type="ECO:0000259" key="3">
    <source>
        <dbReference type="Pfam" id="PF03721"/>
    </source>
</evidence>
<dbReference type="PANTHER" id="PTHR43750">
    <property type="entry name" value="UDP-GLUCOSE 6-DEHYDROGENASE TUAD"/>
    <property type="match status" value="1"/>
</dbReference>